<dbReference type="Proteomes" id="UP000659697">
    <property type="component" value="Unassembled WGS sequence"/>
</dbReference>
<evidence type="ECO:0000256" key="2">
    <source>
        <dbReference type="ARBA" id="ARBA00022896"/>
    </source>
</evidence>
<keyword evidence="7" id="KW-1185">Reference proteome</keyword>
<dbReference type="PANTHER" id="PTHR12907:SF26">
    <property type="entry name" value="HIF PROLYL HYDROXYLASE, ISOFORM C"/>
    <property type="match status" value="1"/>
</dbReference>
<protein>
    <recommendedName>
        <fullName evidence="5">Prolyl 4-hydroxylase alpha subunit domain-containing protein</fullName>
    </recommendedName>
</protein>
<proteinExistence type="predicted"/>
<comment type="cofactor">
    <cofactor evidence="1">
        <name>L-ascorbate</name>
        <dbReference type="ChEBI" id="CHEBI:38290"/>
    </cofactor>
</comment>
<gene>
    <name evidence="6" type="ORF">GCM10010919_33120</name>
</gene>
<organism evidence="6 7">
    <name type="scientific">Alishewanella longhuensis</name>
    <dbReference type="NCBI Taxonomy" id="1091037"/>
    <lineage>
        <taxon>Bacteria</taxon>
        <taxon>Pseudomonadati</taxon>
        <taxon>Pseudomonadota</taxon>
        <taxon>Gammaproteobacteria</taxon>
        <taxon>Alteromonadales</taxon>
        <taxon>Alteromonadaceae</taxon>
        <taxon>Alishewanella</taxon>
    </lineage>
</organism>
<keyword evidence="4" id="KW-0560">Oxidoreductase</keyword>
<dbReference type="Gene3D" id="2.60.120.620">
    <property type="entry name" value="q2cbj1_9rhob like domain"/>
    <property type="match status" value="1"/>
</dbReference>
<evidence type="ECO:0000256" key="3">
    <source>
        <dbReference type="ARBA" id="ARBA00022964"/>
    </source>
</evidence>
<feature type="domain" description="Prolyl 4-hydroxylase alpha subunit" evidence="5">
    <location>
        <begin position="52"/>
        <end position="244"/>
    </location>
</feature>
<name>A0ABQ3LAZ0_9ALTE</name>
<dbReference type="PANTHER" id="PTHR12907">
    <property type="entry name" value="EGL NINE HOMOLOG-RELATED"/>
    <property type="match status" value="1"/>
</dbReference>
<evidence type="ECO:0000259" key="5">
    <source>
        <dbReference type="SMART" id="SM00702"/>
    </source>
</evidence>
<accession>A0ABQ3LAZ0</accession>
<dbReference type="Pfam" id="PF13640">
    <property type="entry name" value="2OG-FeII_Oxy_3"/>
    <property type="match status" value="1"/>
</dbReference>
<evidence type="ECO:0000313" key="7">
    <source>
        <dbReference type="Proteomes" id="UP000659697"/>
    </source>
</evidence>
<dbReference type="RefSeq" id="WP_229833630.1">
    <property type="nucleotide sequence ID" value="NZ_BNAO01000011.1"/>
</dbReference>
<keyword evidence="3" id="KW-0223">Dioxygenase</keyword>
<comment type="caution">
    <text evidence="6">The sequence shown here is derived from an EMBL/GenBank/DDBJ whole genome shotgun (WGS) entry which is preliminary data.</text>
</comment>
<sequence>MTMYNSHFLFEYFATMWLNKEQITDIALRAYRQQLLQHRPRHVVIDHLFNSSQLEQVLSQLQQEDCWQTQKHTYDKLYVDDKKWQTTPEPERFVKRDLWLRSNLASGSNLAQAFLDYLRSEEFLKLLSRLFKVQLTDKNVANPAVNTNYFRLGSSDFVHQHADDSPGREVCMLLYLNKDWQAHQGGDLVFQGQDNNTIAIAPLFNRCVLFDPASPGAEHWVKAVNAVNSGSAASYRYNVTSWYWSE</sequence>
<reference evidence="7" key="1">
    <citation type="journal article" date="2019" name="Int. J. Syst. Evol. Microbiol.">
        <title>The Global Catalogue of Microorganisms (GCM) 10K type strain sequencing project: providing services to taxonomists for standard genome sequencing and annotation.</title>
        <authorList>
            <consortium name="The Broad Institute Genomics Platform"/>
            <consortium name="The Broad Institute Genome Sequencing Center for Infectious Disease"/>
            <person name="Wu L."/>
            <person name="Ma J."/>
        </authorList>
    </citation>
    <scope>NUCLEOTIDE SEQUENCE [LARGE SCALE GENOMIC DNA]</scope>
    <source>
        <strain evidence="7">CGMCC 1.7003</strain>
    </source>
</reference>
<evidence type="ECO:0000256" key="4">
    <source>
        <dbReference type="ARBA" id="ARBA00023002"/>
    </source>
</evidence>
<dbReference type="InterPro" id="IPR006620">
    <property type="entry name" value="Pro_4_hyd_alph"/>
</dbReference>
<dbReference type="InterPro" id="IPR051559">
    <property type="entry name" value="HIF_prolyl_hydroxylases"/>
</dbReference>
<dbReference type="InterPro" id="IPR044862">
    <property type="entry name" value="Pro_4_hyd_alph_FE2OG_OXY"/>
</dbReference>
<evidence type="ECO:0000313" key="6">
    <source>
        <dbReference type="EMBL" id="GHG77461.1"/>
    </source>
</evidence>
<evidence type="ECO:0000256" key="1">
    <source>
        <dbReference type="ARBA" id="ARBA00001961"/>
    </source>
</evidence>
<dbReference type="EMBL" id="BNAO01000011">
    <property type="protein sequence ID" value="GHG77461.1"/>
    <property type="molecule type" value="Genomic_DNA"/>
</dbReference>
<keyword evidence="2" id="KW-0847">Vitamin C</keyword>
<dbReference type="SMART" id="SM00702">
    <property type="entry name" value="P4Hc"/>
    <property type="match status" value="1"/>
</dbReference>